<dbReference type="AlphaFoldDB" id="A0A5B9EDQ3"/>
<evidence type="ECO:0000313" key="2">
    <source>
        <dbReference type="Proteomes" id="UP000321820"/>
    </source>
</evidence>
<reference evidence="1 2" key="1">
    <citation type="submission" date="2019-08" db="EMBL/GenBank/DDBJ databases">
        <title>Complete genome sequence of Terriglobus albidus strain ORNL.</title>
        <authorList>
            <person name="Podar M."/>
        </authorList>
    </citation>
    <scope>NUCLEOTIDE SEQUENCE [LARGE SCALE GENOMIC DNA]</scope>
    <source>
        <strain evidence="1 2">ORNL</strain>
    </source>
</reference>
<dbReference type="EMBL" id="CP042806">
    <property type="protein sequence ID" value="QEE29235.1"/>
    <property type="molecule type" value="Genomic_DNA"/>
</dbReference>
<evidence type="ECO:0000313" key="1">
    <source>
        <dbReference type="EMBL" id="QEE29235.1"/>
    </source>
</evidence>
<dbReference type="Proteomes" id="UP000321820">
    <property type="component" value="Chromosome"/>
</dbReference>
<keyword evidence="2" id="KW-1185">Reference proteome</keyword>
<dbReference type="OrthoDB" id="118663at2"/>
<sequence>MSTVQQEAGKIDQLKEHSADELEVVAGRERENLEGWIPALASDEEVRESLEKAFDYRGDVTITKKDGVILEGYIFDRRSGTSLRDSFIRIIPAKGDRAKVNVAYGDIAALAFTGRDAAAGKSFEAWVKKYWEKKAAGETNIGIEAEKLD</sequence>
<protein>
    <submittedName>
        <fullName evidence="1">Uncharacterized protein</fullName>
    </submittedName>
</protein>
<name>A0A5B9EDQ3_9BACT</name>
<dbReference type="RefSeq" id="WP_147648429.1">
    <property type="nucleotide sequence ID" value="NZ_CP042806.1"/>
</dbReference>
<organism evidence="1 2">
    <name type="scientific">Terriglobus albidus</name>
    <dbReference type="NCBI Taxonomy" id="1592106"/>
    <lineage>
        <taxon>Bacteria</taxon>
        <taxon>Pseudomonadati</taxon>
        <taxon>Acidobacteriota</taxon>
        <taxon>Terriglobia</taxon>
        <taxon>Terriglobales</taxon>
        <taxon>Acidobacteriaceae</taxon>
        <taxon>Terriglobus</taxon>
    </lineage>
</organism>
<dbReference type="KEGG" id="talb:FTW19_15275"/>
<accession>A0A5B9EDQ3</accession>
<gene>
    <name evidence="1" type="ORF">FTW19_15275</name>
</gene>
<proteinExistence type="predicted"/>